<protein>
    <submittedName>
        <fullName evidence="1">Mitochondrial F1F0 ATP synthase subunit Atp14</fullName>
    </submittedName>
</protein>
<dbReference type="PANTHER" id="PTHR28207">
    <property type="entry name" value="ATP SYNTHASE SUBUNIT H, MITOCHONDRIAL"/>
    <property type="match status" value="1"/>
</dbReference>
<sequence>MLAQSIRVAARSAAAPVLRRRFGTTLARRDLISDLYIKELKSYQAPPVKASDSVGQVKPWTPPAAPAIPTVEAGAEADLAEYEAQAVEVEDSTVAEGEVAAPTESLEDWFVVKPLEDAHH</sequence>
<proteinExistence type="predicted"/>
<dbReference type="RefSeq" id="XP_064767067.1">
    <property type="nucleotide sequence ID" value="XM_064913103.1"/>
</dbReference>
<dbReference type="InterPro" id="IPR019711">
    <property type="entry name" value="ATP_synth_F0_suH"/>
</dbReference>
<comment type="caution">
    <text evidence="1">The sequence shown here is derived from an EMBL/GenBank/DDBJ whole genome shotgun (WGS) entry which is preliminary data.</text>
</comment>
<organism evidence="1 2">
    <name type="scientific">Myxozyma melibiosi</name>
    <dbReference type="NCBI Taxonomy" id="54550"/>
    <lineage>
        <taxon>Eukaryota</taxon>
        <taxon>Fungi</taxon>
        <taxon>Dikarya</taxon>
        <taxon>Ascomycota</taxon>
        <taxon>Saccharomycotina</taxon>
        <taxon>Lipomycetes</taxon>
        <taxon>Lipomycetales</taxon>
        <taxon>Lipomycetaceae</taxon>
        <taxon>Myxozyma</taxon>
    </lineage>
</organism>
<reference evidence="1 2" key="1">
    <citation type="submission" date="2024-03" db="EMBL/GenBank/DDBJ databases">
        <title>Genome-scale model development and genomic sequencing of the oleaginous clade Lipomyces.</title>
        <authorList>
            <consortium name="Lawrence Berkeley National Laboratory"/>
            <person name="Czajka J.J."/>
            <person name="Han Y."/>
            <person name="Kim J."/>
            <person name="Mondo S.J."/>
            <person name="Hofstad B.A."/>
            <person name="Robles A."/>
            <person name="Haridas S."/>
            <person name="Riley R."/>
            <person name="LaButti K."/>
            <person name="Pangilinan J."/>
            <person name="Andreopoulos W."/>
            <person name="Lipzen A."/>
            <person name="Yan J."/>
            <person name="Wang M."/>
            <person name="Ng V."/>
            <person name="Grigoriev I.V."/>
            <person name="Spatafora J.W."/>
            <person name="Magnuson J.K."/>
            <person name="Baker S.E."/>
            <person name="Pomraning K.R."/>
        </authorList>
    </citation>
    <scope>NUCLEOTIDE SEQUENCE [LARGE SCALE GENOMIC DNA]</scope>
    <source>
        <strain evidence="1 2">Phaff 52-87</strain>
    </source>
</reference>
<accession>A0ABR1F2H3</accession>
<dbReference type="PANTHER" id="PTHR28207:SF1">
    <property type="entry name" value="ATP SYNTHASE SUBUNIT H, MITOCHONDRIAL"/>
    <property type="match status" value="1"/>
</dbReference>
<name>A0ABR1F2H3_9ASCO</name>
<evidence type="ECO:0000313" key="2">
    <source>
        <dbReference type="Proteomes" id="UP001498771"/>
    </source>
</evidence>
<gene>
    <name evidence="1" type="ORF">BZA70DRAFT_281354</name>
</gene>
<keyword evidence="2" id="KW-1185">Reference proteome</keyword>
<dbReference type="Pfam" id="PF10775">
    <property type="entry name" value="ATP_sub_h"/>
    <property type="match status" value="1"/>
</dbReference>
<dbReference type="GeneID" id="90038615"/>
<evidence type="ECO:0000313" key="1">
    <source>
        <dbReference type="EMBL" id="KAK7204034.1"/>
    </source>
</evidence>
<dbReference type="EMBL" id="JBBJBU010000009">
    <property type="protein sequence ID" value="KAK7204034.1"/>
    <property type="molecule type" value="Genomic_DNA"/>
</dbReference>
<dbReference type="Proteomes" id="UP001498771">
    <property type="component" value="Unassembled WGS sequence"/>
</dbReference>